<sequence length="77" mass="8888">MTDYSQNEIESVTIIIMLQQNFTLNVFQIEDILLISQYIVQLSELVEDALLANAHAVSTKKMMHVLLLFLQLIIFFS</sequence>
<dbReference type="Proteomes" id="UP000215335">
    <property type="component" value="Unassembled WGS sequence"/>
</dbReference>
<name>A0A232EE58_9HYME</name>
<organism evidence="1 2">
    <name type="scientific">Trichomalopsis sarcophagae</name>
    <dbReference type="NCBI Taxonomy" id="543379"/>
    <lineage>
        <taxon>Eukaryota</taxon>
        <taxon>Metazoa</taxon>
        <taxon>Ecdysozoa</taxon>
        <taxon>Arthropoda</taxon>
        <taxon>Hexapoda</taxon>
        <taxon>Insecta</taxon>
        <taxon>Pterygota</taxon>
        <taxon>Neoptera</taxon>
        <taxon>Endopterygota</taxon>
        <taxon>Hymenoptera</taxon>
        <taxon>Apocrita</taxon>
        <taxon>Proctotrupomorpha</taxon>
        <taxon>Chalcidoidea</taxon>
        <taxon>Pteromalidae</taxon>
        <taxon>Pteromalinae</taxon>
        <taxon>Trichomalopsis</taxon>
    </lineage>
</organism>
<proteinExistence type="predicted"/>
<dbReference type="EMBL" id="NNAY01005548">
    <property type="protein sequence ID" value="OXU16639.1"/>
    <property type="molecule type" value="Genomic_DNA"/>
</dbReference>
<comment type="caution">
    <text evidence="1">The sequence shown here is derived from an EMBL/GenBank/DDBJ whole genome shotgun (WGS) entry which is preliminary data.</text>
</comment>
<accession>A0A232EE58</accession>
<gene>
    <name evidence="1" type="ORF">TSAR_005074</name>
</gene>
<evidence type="ECO:0000313" key="1">
    <source>
        <dbReference type="EMBL" id="OXU16639.1"/>
    </source>
</evidence>
<dbReference type="AlphaFoldDB" id="A0A232EE58"/>
<keyword evidence="2" id="KW-1185">Reference proteome</keyword>
<protein>
    <submittedName>
        <fullName evidence="1">Uncharacterized protein</fullName>
    </submittedName>
</protein>
<evidence type="ECO:0000313" key="2">
    <source>
        <dbReference type="Proteomes" id="UP000215335"/>
    </source>
</evidence>
<reference evidence="1 2" key="1">
    <citation type="journal article" date="2017" name="Curr. Biol.">
        <title>The Evolution of Venom by Co-option of Single-Copy Genes.</title>
        <authorList>
            <person name="Martinson E.O."/>
            <person name="Mrinalini"/>
            <person name="Kelkar Y.D."/>
            <person name="Chang C.H."/>
            <person name="Werren J.H."/>
        </authorList>
    </citation>
    <scope>NUCLEOTIDE SEQUENCE [LARGE SCALE GENOMIC DNA]</scope>
    <source>
        <strain evidence="1 2">Alberta</strain>
        <tissue evidence="1">Whole body</tissue>
    </source>
</reference>